<feature type="transmembrane region" description="Helical" evidence="1">
    <location>
        <begin position="20"/>
        <end position="50"/>
    </location>
</feature>
<gene>
    <name evidence="2" type="ORF">HD597_000253</name>
</gene>
<dbReference type="RefSeq" id="WP_253739691.1">
    <property type="nucleotide sequence ID" value="NZ_BAABKA010000052.1"/>
</dbReference>
<dbReference type="EMBL" id="JAMZEB010000001">
    <property type="protein sequence ID" value="MCP2353233.1"/>
    <property type="molecule type" value="Genomic_DNA"/>
</dbReference>
<keyword evidence="3" id="KW-1185">Reference proteome</keyword>
<keyword evidence="1" id="KW-0472">Membrane</keyword>
<name>A0A9X2GFQ1_9ACTN</name>
<evidence type="ECO:0000313" key="3">
    <source>
        <dbReference type="Proteomes" id="UP001139648"/>
    </source>
</evidence>
<protein>
    <submittedName>
        <fullName evidence="2">Uncharacterized protein</fullName>
    </submittedName>
</protein>
<organism evidence="2 3">
    <name type="scientific">Nonomuraea thailandensis</name>
    <dbReference type="NCBI Taxonomy" id="1188745"/>
    <lineage>
        <taxon>Bacteria</taxon>
        <taxon>Bacillati</taxon>
        <taxon>Actinomycetota</taxon>
        <taxon>Actinomycetes</taxon>
        <taxon>Streptosporangiales</taxon>
        <taxon>Streptosporangiaceae</taxon>
        <taxon>Nonomuraea</taxon>
    </lineage>
</organism>
<comment type="caution">
    <text evidence="2">The sequence shown here is derived from an EMBL/GenBank/DDBJ whole genome shotgun (WGS) entry which is preliminary data.</text>
</comment>
<accession>A0A9X2GFQ1</accession>
<reference evidence="2" key="1">
    <citation type="submission" date="2022-06" db="EMBL/GenBank/DDBJ databases">
        <title>Sequencing the genomes of 1000 actinobacteria strains.</title>
        <authorList>
            <person name="Klenk H.-P."/>
        </authorList>
    </citation>
    <scope>NUCLEOTIDE SEQUENCE</scope>
    <source>
        <strain evidence="2">DSM 46694</strain>
    </source>
</reference>
<keyword evidence="1" id="KW-0812">Transmembrane</keyword>
<proteinExistence type="predicted"/>
<dbReference type="AlphaFoldDB" id="A0A9X2GFQ1"/>
<dbReference type="Proteomes" id="UP001139648">
    <property type="component" value="Unassembled WGS sequence"/>
</dbReference>
<evidence type="ECO:0000256" key="1">
    <source>
        <dbReference type="SAM" id="Phobius"/>
    </source>
</evidence>
<sequence length="55" mass="5521">MRLEGDTFELSGARQTYRQLALIAPAMLLMAGLNVLGSALAGAAGVAPIMGGSTS</sequence>
<evidence type="ECO:0000313" key="2">
    <source>
        <dbReference type="EMBL" id="MCP2353233.1"/>
    </source>
</evidence>
<keyword evidence="1" id="KW-1133">Transmembrane helix</keyword>